<accession>A0ABV5YUP9</accession>
<feature type="region of interest" description="Disordered" evidence="1">
    <location>
        <begin position="86"/>
        <end position="114"/>
    </location>
</feature>
<evidence type="ECO:0000256" key="2">
    <source>
        <dbReference type="SAM" id="Phobius"/>
    </source>
</evidence>
<keyword evidence="4" id="KW-1185">Reference proteome</keyword>
<keyword evidence="2" id="KW-0812">Transmembrane</keyword>
<reference evidence="3 4" key="1">
    <citation type="submission" date="2024-09" db="EMBL/GenBank/DDBJ databases">
        <authorList>
            <person name="Sun Q."/>
            <person name="Mori K."/>
        </authorList>
    </citation>
    <scope>NUCLEOTIDE SEQUENCE [LARGE SCALE GENOMIC DNA]</scope>
    <source>
        <strain evidence="3 4">TBRC 0563</strain>
    </source>
</reference>
<evidence type="ECO:0000256" key="1">
    <source>
        <dbReference type="SAM" id="MobiDB-lite"/>
    </source>
</evidence>
<feature type="transmembrane region" description="Helical" evidence="2">
    <location>
        <begin position="63"/>
        <end position="82"/>
    </location>
</feature>
<comment type="caution">
    <text evidence="3">The sequence shown here is derived from an EMBL/GenBank/DDBJ whole genome shotgun (WGS) entry which is preliminary data.</text>
</comment>
<evidence type="ECO:0000313" key="4">
    <source>
        <dbReference type="Proteomes" id="UP001589627"/>
    </source>
</evidence>
<dbReference type="Proteomes" id="UP001589627">
    <property type="component" value="Unassembled WGS sequence"/>
</dbReference>
<proteinExistence type="predicted"/>
<dbReference type="RefSeq" id="WP_378210686.1">
    <property type="nucleotide sequence ID" value="NZ_JBHLZP010000420.1"/>
</dbReference>
<feature type="non-terminal residue" evidence="3">
    <location>
        <position position="114"/>
    </location>
</feature>
<protein>
    <recommendedName>
        <fullName evidence="5">Peptidoglycan-binding protein</fullName>
    </recommendedName>
</protein>
<gene>
    <name evidence="3" type="ORF">ACFFNX_36970</name>
</gene>
<sequence length="114" mass="11677">MTAAVDLEIRHGVVLPRVTAIPSEEIFAPEKAPGTLERVTRHSPVLATSEAPAPGPRRSRARVVALTAVAVAVLAAVPLLVISTRHSSGRDAASPAANRNAGQTGRNPGAPAPN</sequence>
<evidence type="ECO:0008006" key="5">
    <source>
        <dbReference type="Google" id="ProtNLM"/>
    </source>
</evidence>
<evidence type="ECO:0000313" key="3">
    <source>
        <dbReference type="EMBL" id="MFB9837769.1"/>
    </source>
</evidence>
<keyword evidence="2" id="KW-0472">Membrane</keyword>
<name>A0ABV5YUP9_9ACTN</name>
<feature type="region of interest" description="Disordered" evidence="1">
    <location>
        <begin position="29"/>
        <end position="59"/>
    </location>
</feature>
<keyword evidence="2" id="KW-1133">Transmembrane helix</keyword>
<dbReference type="EMBL" id="JBHLZP010000420">
    <property type="protein sequence ID" value="MFB9837769.1"/>
    <property type="molecule type" value="Genomic_DNA"/>
</dbReference>
<organism evidence="3 4">
    <name type="scientific">Actinoallomurus acaciae</name>
    <dbReference type="NCBI Taxonomy" id="502577"/>
    <lineage>
        <taxon>Bacteria</taxon>
        <taxon>Bacillati</taxon>
        <taxon>Actinomycetota</taxon>
        <taxon>Actinomycetes</taxon>
        <taxon>Streptosporangiales</taxon>
        <taxon>Thermomonosporaceae</taxon>
        <taxon>Actinoallomurus</taxon>
    </lineage>
</organism>